<accession>A0ABM1EJD0</accession>
<dbReference type="InterPro" id="IPR000086">
    <property type="entry name" value="NUDIX_hydrolase_dom"/>
</dbReference>
<dbReference type="InterPro" id="IPR054754">
    <property type="entry name" value="NudT16"/>
</dbReference>
<dbReference type="EC" id="3.6.1.64" evidence="8"/>
<evidence type="ECO:0000256" key="10">
    <source>
        <dbReference type="ARBA" id="ARBA00041450"/>
    </source>
</evidence>
<evidence type="ECO:0000256" key="6">
    <source>
        <dbReference type="ARBA" id="ARBA00023242"/>
    </source>
</evidence>
<dbReference type="RefSeq" id="XP_014672301.1">
    <property type="nucleotide sequence ID" value="XM_014816815.1"/>
</dbReference>
<evidence type="ECO:0000256" key="3">
    <source>
        <dbReference type="ARBA" id="ARBA00004642"/>
    </source>
</evidence>
<comment type="catalytic activity">
    <reaction evidence="14">
        <text>a 5'-end (N(7)-methyl 5'-triphosphoguanosine)-ribonucleoside in mRNA + H2O = N(7)-methyl-GDP + a 5'-end phospho-ribonucleoside in mRNA + 2 H(+)</text>
        <dbReference type="Rhea" id="RHEA:67484"/>
        <dbReference type="Rhea" id="RHEA-COMP:15692"/>
        <dbReference type="Rhea" id="RHEA-COMP:17167"/>
        <dbReference type="ChEBI" id="CHEBI:15377"/>
        <dbReference type="ChEBI" id="CHEBI:15378"/>
        <dbReference type="ChEBI" id="CHEBI:63714"/>
        <dbReference type="ChEBI" id="CHEBI:138282"/>
        <dbReference type="ChEBI" id="CHEBI:156461"/>
        <dbReference type="EC" id="3.6.1.62"/>
    </reaction>
    <physiologicalReaction direction="left-to-right" evidence="14">
        <dbReference type="Rhea" id="RHEA:67485"/>
    </physiologicalReaction>
</comment>
<keyword evidence="5" id="KW-0546">Nucleotide metabolism</keyword>
<feature type="domain" description="Nudix hydrolase" evidence="17">
    <location>
        <begin position="20"/>
        <end position="170"/>
    </location>
</feature>
<protein>
    <recommendedName>
        <fullName evidence="9">U8 snoRNA-decapping enzyme</fullName>
        <ecNumber evidence="8">3.6.1.64</ecNumber>
    </recommendedName>
    <alternativeName>
        <fullName evidence="12">IDP phosphatase</fullName>
    </alternativeName>
    <alternativeName>
        <fullName evidence="10">Inosine diphosphate phosphatase</fullName>
    </alternativeName>
    <alternativeName>
        <fullName evidence="11">Nucleoside diphosphate-linked moiety X motif 16</fullName>
    </alternativeName>
    <alternativeName>
        <fullName evidence="13">m7GpppN-mRNA hydrolase</fullName>
    </alternativeName>
</protein>
<evidence type="ECO:0000313" key="18">
    <source>
        <dbReference type="Proteomes" id="UP000695022"/>
    </source>
</evidence>
<evidence type="ECO:0000256" key="12">
    <source>
        <dbReference type="ARBA" id="ARBA00042015"/>
    </source>
</evidence>
<comment type="subcellular location">
    <subcellularLocation>
        <location evidence="2">Nucleus</location>
        <location evidence="2">Nucleolus</location>
    </subcellularLocation>
    <subcellularLocation>
        <location evidence="3">Nucleus</location>
        <location evidence="3">Nucleoplasm</location>
    </subcellularLocation>
</comment>
<evidence type="ECO:0000259" key="17">
    <source>
        <dbReference type="PROSITE" id="PS51462"/>
    </source>
</evidence>
<proteinExistence type="inferred from homology"/>
<evidence type="ECO:0000256" key="16">
    <source>
        <dbReference type="ARBA" id="ARBA00048945"/>
    </source>
</evidence>
<evidence type="ECO:0000256" key="15">
    <source>
        <dbReference type="ARBA" id="ARBA00047875"/>
    </source>
</evidence>
<evidence type="ECO:0000256" key="8">
    <source>
        <dbReference type="ARBA" id="ARBA00038899"/>
    </source>
</evidence>
<keyword evidence="4" id="KW-0694">RNA-binding</keyword>
<evidence type="ECO:0000256" key="9">
    <source>
        <dbReference type="ARBA" id="ARBA00039871"/>
    </source>
</evidence>
<evidence type="ECO:0000256" key="13">
    <source>
        <dbReference type="ARBA" id="ARBA00043162"/>
    </source>
</evidence>
<keyword evidence="18" id="KW-1185">Reference proteome</keyword>
<evidence type="ECO:0000256" key="1">
    <source>
        <dbReference type="ARBA" id="ARBA00001941"/>
    </source>
</evidence>
<gene>
    <name evidence="19 20" type="primary">LOC106812833</name>
</gene>
<evidence type="ECO:0000313" key="19">
    <source>
        <dbReference type="RefSeq" id="XP_014672300.1"/>
    </source>
</evidence>
<keyword evidence="6" id="KW-0539">Nucleus</keyword>
<comment type="catalytic activity">
    <reaction evidence="15">
        <text>IDP + H2O = IMP + phosphate + H(+)</text>
        <dbReference type="Rhea" id="RHEA:35207"/>
        <dbReference type="ChEBI" id="CHEBI:15377"/>
        <dbReference type="ChEBI" id="CHEBI:15378"/>
        <dbReference type="ChEBI" id="CHEBI:43474"/>
        <dbReference type="ChEBI" id="CHEBI:58053"/>
        <dbReference type="ChEBI" id="CHEBI:58280"/>
        <dbReference type="EC" id="3.6.1.64"/>
    </reaction>
    <physiologicalReaction direction="left-to-right" evidence="15">
        <dbReference type="Rhea" id="RHEA:35208"/>
    </physiologicalReaction>
</comment>
<evidence type="ECO:0000256" key="4">
    <source>
        <dbReference type="ARBA" id="ARBA00022884"/>
    </source>
</evidence>
<comment type="cofactor">
    <cofactor evidence="1">
        <name>Co(2+)</name>
        <dbReference type="ChEBI" id="CHEBI:48828"/>
    </cofactor>
</comment>
<reference evidence="19 20" key="1">
    <citation type="submission" date="2025-05" db="UniProtKB">
        <authorList>
            <consortium name="RefSeq"/>
        </authorList>
    </citation>
    <scope>IDENTIFICATION</scope>
</reference>
<evidence type="ECO:0000256" key="2">
    <source>
        <dbReference type="ARBA" id="ARBA00004604"/>
    </source>
</evidence>
<dbReference type="Pfam" id="PF22327">
    <property type="entry name" value="Nudt16-like"/>
    <property type="match status" value="1"/>
</dbReference>
<organism evidence="18 20">
    <name type="scientific">Priapulus caudatus</name>
    <name type="common">Priapulid worm</name>
    <dbReference type="NCBI Taxonomy" id="37621"/>
    <lineage>
        <taxon>Eukaryota</taxon>
        <taxon>Metazoa</taxon>
        <taxon>Ecdysozoa</taxon>
        <taxon>Scalidophora</taxon>
        <taxon>Priapulida</taxon>
        <taxon>Priapulimorpha</taxon>
        <taxon>Priapulimorphida</taxon>
        <taxon>Priapulidae</taxon>
        <taxon>Priapulus</taxon>
    </lineage>
</organism>
<dbReference type="SUPFAM" id="SSF55811">
    <property type="entry name" value="Nudix"/>
    <property type="match status" value="1"/>
</dbReference>
<comment type="catalytic activity">
    <reaction evidence="16">
        <text>dIDP + H2O = dIMP + phosphate + H(+)</text>
        <dbReference type="Rhea" id="RHEA:35211"/>
        <dbReference type="ChEBI" id="CHEBI:15377"/>
        <dbReference type="ChEBI" id="CHEBI:15378"/>
        <dbReference type="ChEBI" id="CHEBI:43474"/>
        <dbReference type="ChEBI" id="CHEBI:61194"/>
        <dbReference type="ChEBI" id="CHEBI:62286"/>
        <dbReference type="EC" id="3.6.1.64"/>
    </reaction>
    <physiologicalReaction direction="left-to-right" evidence="16">
        <dbReference type="Rhea" id="RHEA:35212"/>
    </physiologicalReaction>
</comment>
<dbReference type="Proteomes" id="UP000695022">
    <property type="component" value="Unplaced"/>
</dbReference>
<dbReference type="Gene3D" id="3.90.79.10">
    <property type="entry name" value="Nucleoside Triphosphate Pyrophosphohydrolase"/>
    <property type="match status" value="1"/>
</dbReference>
<evidence type="ECO:0000256" key="11">
    <source>
        <dbReference type="ARBA" id="ARBA00041656"/>
    </source>
</evidence>
<dbReference type="PROSITE" id="PS51462">
    <property type="entry name" value="NUDIX"/>
    <property type="match status" value="1"/>
</dbReference>
<name>A0ABM1EJD0_PRICU</name>
<dbReference type="PANTHER" id="PTHR31699">
    <property type="entry name" value="NUDIX T16 FAMILY MEMBER"/>
    <property type="match status" value="1"/>
</dbReference>
<comment type="similarity">
    <text evidence="7">Belongs to the Nudix hydrolase family. NUDT16 subfamily.</text>
</comment>
<evidence type="ECO:0000256" key="5">
    <source>
        <dbReference type="ARBA" id="ARBA00023080"/>
    </source>
</evidence>
<sequence>MDHAGYEKLSAQQCRDLPEECTHAAHCIIYAHNDDKLWGKFPLRAAVMMQVRFDGLLGFPGGLVDKGESWEQGLNRELQEEIALDLERFRVEEADHVGGYLRRKPRLRCYHCYVKQVSLQEFLSIETAAYGAPDYGSEVLGVMRVPLHTLEDGKGGLPAFLQNRFVGAARDQLLFALQTTGIMSGDDITSALCWDSS</sequence>
<evidence type="ECO:0000256" key="7">
    <source>
        <dbReference type="ARBA" id="ARBA00038173"/>
    </source>
</evidence>
<evidence type="ECO:0000313" key="20">
    <source>
        <dbReference type="RefSeq" id="XP_014672301.1"/>
    </source>
</evidence>
<dbReference type="RefSeq" id="XP_014672300.1">
    <property type="nucleotide sequence ID" value="XM_014816814.1"/>
</dbReference>
<dbReference type="InterPro" id="IPR015797">
    <property type="entry name" value="NUDIX_hydrolase-like_dom_sf"/>
</dbReference>
<dbReference type="PANTHER" id="PTHR31699:SF1">
    <property type="entry name" value="U8 SNORNA-DECAPPING ENZYME"/>
    <property type="match status" value="1"/>
</dbReference>
<dbReference type="GeneID" id="106812833"/>
<evidence type="ECO:0000256" key="14">
    <source>
        <dbReference type="ARBA" id="ARBA00047661"/>
    </source>
</evidence>